<proteinExistence type="predicted"/>
<accession>A0A080M3W0</accession>
<protein>
    <submittedName>
        <fullName evidence="2">Uncharacterized protein</fullName>
    </submittedName>
</protein>
<evidence type="ECO:0000256" key="1">
    <source>
        <dbReference type="SAM" id="MobiDB-lite"/>
    </source>
</evidence>
<dbReference type="AlphaFoldDB" id="A0A080M3W0"/>
<feature type="compositionally biased region" description="Basic and acidic residues" evidence="1">
    <location>
        <begin position="49"/>
        <end position="78"/>
    </location>
</feature>
<dbReference type="Proteomes" id="UP000021315">
    <property type="component" value="Unassembled WGS sequence"/>
</dbReference>
<dbReference type="EMBL" id="JDST02000065">
    <property type="protein sequence ID" value="KFB76002.1"/>
    <property type="molecule type" value="Genomic_DNA"/>
</dbReference>
<keyword evidence="3" id="KW-1185">Reference proteome</keyword>
<reference evidence="2" key="1">
    <citation type="submission" date="2014-02" db="EMBL/GenBank/DDBJ databases">
        <title>Expanding our view of genomic diversity in Candidatus Accumulibacter clades.</title>
        <authorList>
            <person name="Skennerton C.T."/>
            <person name="Barr J.J."/>
            <person name="Slater F.R."/>
            <person name="Bond P.L."/>
            <person name="Tyson G.W."/>
        </authorList>
    </citation>
    <scope>NUCLEOTIDE SEQUENCE [LARGE SCALE GENOMIC DNA]</scope>
</reference>
<organism evidence="2 3">
    <name type="scientific">Candidatus Accumulibacter cognatus</name>
    <dbReference type="NCBI Taxonomy" id="2954383"/>
    <lineage>
        <taxon>Bacteria</taxon>
        <taxon>Pseudomonadati</taxon>
        <taxon>Pseudomonadota</taxon>
        <taxon>Betaproteobacteria</taxon>
        <taxon>Candidatus Accumulibacter</taxon>
    </lineage>
</organism>
<dbReference type="AntiFam" id="ANF00009">
    <property type="entry name" value="Shadow ORF (opposite transposase protein)"/>
</dbReference>
<feature type="region of interest" description="Disordered" evidence="1">
    <location>
        <begin position="35"/>
        <end position="78"/>
    </location>
</feature>
<gene>
    <name evidence="2" type="ORF">AW06_002927</name>
</gene>
<name>A0A080M3W0_9PROT</name>
<evidence type="ECO:0000313" key="3">
    <source>
        <dbReference type="Proteomes" id="UP000021315"/>
    </source>
</evidence>
<comment type="caution">
    <text evidence="2">The sequence shown here is derived from an EMBL/GenBank/DDBJ whole genome shotgun (WGS) entry which is preliminary data.</text>
</comment>
<sequence>MRLEQTGEFAAGELATLISVEDLRAAVAVDGFPHRVQTEVGRQGVGKPPGKDPPREPVDHGEQVEKASAHRDVGDVRRPRLIGPLDREAAQEVGMDFIPPLPTRGVGLPIEGFDPHARHQGADVLAPGLEALGAE</sequence>
<evidence type="ECO:0000313" key="2">
    <source>
        <dbReference type="EMBL" id="KFB76002.1"/>
    </source>
</evidence>